<dbReference type="RefSeq" id="WP_067630295.1">
    <property type="nucleotide sequence ID" value="NZ_CP013213.1"/>
</dbReference>
<evidence type="ECO:0000256" key="6">
    <source>
        <dbReference type="ARBA" id="ARBA00022840"/>
    </source>
</evidence>
<evidence type="ECO:0000259" key="9">
    <source>
        <dbReference type="Pfam" id="PF13614"/>
    </source>
</evidence>
<organism evidence="10 11">
    <name type="scientific">Erysipelothrix larvae</name>
    <dbReference type="NCBI Taxonomy" id="1514105"/>
    <lineage>
        <taxon>Bacteria</taxon>
        <taxon>Bacillati</taxon>
        <taxon>Bacillota</taxon>
        <taxon>Erysipelotrichia</taxon>
        <taxon>Erysipelotrichales</taxon>
        <taxon>Erysipelotrichaceae</taxon>
        <taxon>Erysipelothrix</taxon>
    </lineage>
</organism>
<reference evidence="10 11" key="1">
    <citation type="submission" date="2015-10" db="EMBL/GenBank/DDBJ databases">
        <title>Erysipelothrix larvae sp. LV19 isolated from the larval gut of the rhinoceros beetle, Trypoxylus dichotomus.</title>
        <authorList>
            <person name="Lim S."/>
            <person name="Kim B.-C."/>
        </authorList>
    </citation>
    <scope>NUCLEOTIDE SEQUENCE [LARGE SCALE GENOMIC DNA]</scope>
    <source>
        <strain evidence="10 11">LV19</strain>
    </source>
</reference>
<dbReference type="Pfam" id="PF13614">
    <property type="entry name" value="AAA_31"/>
    <property type="match status" value="1"/>
</dbReference>
<protein>
    <recommendedName>
        <fullName evidence="2">non-specific protein-tyrosine kinase</fullName>
        <ecNumber evidence="2">2.7.10.2</ecNumber>
    </recommendedName>
</protein>
<dbReference type="InterPro" id="IPR027417">
    <property type="entry name" value="P-loop_NTPase"/>
</dbReference>
<dbReference type="InterPro" id="IPR005702">
    <property type="entry name" value="Wzc-like_C"/>
</dbReference>
<comment type="similarity">
    <text evidence="1">Belongs to the CpsD/CapB family.</text>
</comment>
<evidence type="ECO:0000256" key="3">
    <source>
        <dbReference type="ARBA" id="ARBA00022679"/>
    </source>
</evidence>
<dbReference type="PANTHER" id="PTHR32309">
    <property type="entry name" value="TYROSINE-PROTEIN KINASE"/>
    <property type="match status" value="1"/>
</dbReference>
<evidence type="ECO:0000313" key="11">
    <source>
        <dbReference type="Proteomes" id="UP000063781"/>
    </source>
</evidence>
<dbReference type="EC" id="2.7.10.2" evidence="2"/>
<keyword evidence="6" id="KW-0067">ATP-binding</keyword>
<dbReference type="KEGG" id="erl:AOC36_01280"/>
<dbReference type="AlphaFoldDB" id="A0A109UGJ1"/>
<name>A0A109UGJ1_9FIRM</name>
<evidence type="ECO:0000256" key="1">
    <source>
        <dbReference type="ARBA" id="ARBA00007316"/>
    </source>
</evidence>
<evidence type="ECO:0000256" key="7">
    <source>
        <dbReference type="ARBA" id="ARBA00023137"/>
    </source>
</evidence>
<dbReference type="NCBIfam" id="TIGR01007">
    <property type="entry name" value="eps_fam"/>
    <property type="match status" value="1"/>
</dbReference>
<accession>A0A109UGJ1</accession>
<dbReference type="EMBL" id="CP013213">
    <property type="protein sequence ID" value="AMC92671.1"/>
    <property type="molecule type" value="Genomic_DNA"/>
</dbReference>
<sequence length="241" mass="27036">MFRKKVKKNKLNIFEGTHIIHDESPFAYLEGYKSLRTNLSFLTYGGEVKTILVTSSVAHEGKSTIAINLARSLAMAGNYVLLIDGDLRAPVIQKYLKITNNINNGLSSVLANKIPAEEAIYKYPAMEIEIMFSGPIPPNAVELLSKGRAKRLIGELRERYDYIIIDSPPSGIVTDAKVLSQSVDGLLYVVRQNFAEKDLIKRTTKDYIASGTNILGVVFNNFTQDNFARKRKFNNYYSSED</sequence>
<dbReference type="PANTHER" id="PTHR32309:SF13">
    <property type="entry name" value="FERRIC ENTEROBACTIN TRANSPORT PROTEIN FEPE"/>
    <property type="match status" value="1"/>
</dbReference>
<keyword evidence="3" id="KW-0808">Transferase</keyword>
<dbReference type="STRING" id="1514105.AOC36_01280"/>
<proteinExistence type="inferred from homology"/>
<dbReference type="InterPro" id="IPR050445">
    <property type="entry name" value="Bact_polysacc_biosynth/exp"/>
</dbReference>
<keyword evidence="4" id="KW-0547">Nucleotide-binding</keyword>
<dbReference type="SUPFAM" id="SSF52540">
    <property type="entry name" value="P-loop containing nucleoside triphosphate hydrolases"/>
    <property type="match status" value="1"/>
</dbReference>
<keyword evidence="7" id="KW-0829">Tyrosine-protein kinase</keyword>
<evidence type="ECO:0000256" key="4">
    <source>
        <dbReference type="ARBA" id="ARBA00022741"/>
    </source>
</evidence>
<feature type="domain" description="AAA" evidence="9">
    <location>
        <begin position="60"/>
        <end position="183"/>
    </location>
</feature>
<dbReference type="Proteomes" id="UP000063781">
    <property type="component" value="Chromosome"/>
</dbReference>
<evidence type="ECO:0000256" key="8">
    <source>
        <dbReference type="ARBA" id="ARBA00051245"/>
    </source>
</evidence>
<dbReference type="CDD" id="cd05387">
    <property type="entry name" value="BY-kinase"/>
    <property type="match status" value="1"/>
</dbReference>
<dbReference type="Gene3D" id="3.40.50.300">
    <property type="entry name" value="P-loop containing nucleotide triphosphate hydrolases"/>
    <property type="match status" value="1"/>
</dbReference>
<keyword evidence="11" id="KW-1185">Reference proteome</keyword>
<evidence type="ECO:0000256" key="2">
    <source>
        <dbReference type="ARBA" id="ARBA00011903"/>
    </source>
</evidence>
<dbReference type="OrthoDB" id="9794577at2"/>
<dbReference type="InterPro" id="IPR025669">
    <property type="entry name" value="AAA_dom"/>
</dbReference>
<dbReference type="GO" id="GO:0004715">
    <property type="term" value="F:non-membrane spanning protein tyrosine kinase activity"/>
    <property type="evidence" value="ECO:0007669"/>
    <property type="project" value="UniProtKB-EC"/>
</dbReference>
<comment type="catalytic activity">
    <reaction evidence="8">
        <text>L-tyrosyl-[protein] + ATP = O-phospho-L-tyrosyl-[protein] + ADP + H(+)</text>
        <dbReference type="Rhea" id="RHEA:10596"/>
        <dbReference type="Rhea" id="RHEA-COMP:10136"/>
        <dbReference type="Rhea" id="RHEA-COMP:20101"/>
        <dbReference type="ChEBI" id="CHEBI:15378"/>
        <dbReference type="ChEBI" id="CHEBI:30616"/>
        <dbReference type="ChEBI" id="CHEBI:46858"/>
        <dbReference type="ChEBI" id="CHEBI:61978"/>
        <dbReference type="ChEBI" id="CHEBI:456216"/>
        <dbReference type="EC" id="2.7.10.2"/>
    </reaction>
</comment>
<evidence type="ECO:0000256" key="5">
    <source>
        <dbReference type="ARBA" id="ARBA00022777"/>
    </source>
</evidence>
<gene>
    <name evidence="10" type="ORF">AOC36_01280</name>
</gene>
<evidence type="ECO:0000313" key="10">
    <source>
        <dbReference type="EMBL" id="AMC92671.1"/>
    </source>
</evidence>
<dbReference type="GO" id="GO:0005524">
    <property type="term" value="F:ATP binding"/>
    <property type="evidence" value="ECO:0007669"/>
    <property type="project" value="UniProtKB-KW"/>
</dbReference>
<keyword evidence="5" id="KW-0418">Kinase</keyword>
<dbReference type="GO" id="GO:0005886">
    <property type="term" value="C:plasma membrane"/>
    <property type="evidence" value="ECO:0007669"/>
    <property type="project" value="TreeGrafter"/>
</dbReference>